<dbReference type="EMBL" id="JAPVOI010000005">
    <property type="protein sequence ID" value="MCZ4093475.1"/>
    <property type="molecule type" value="Genomic_DNA"/>
</dbReference>
<evidence type="ECO:0000313" key="2">
    <source>
        <dbReference type="Proteomes" id="UP001079430"/>
    </source>
</evidence>
<comment type="caution">
    <text evidence="1">The sequence shown here is derived from an EMBL/GenBank/DDBJ whole genome shotgun (WGS) entry which is preliminary data.</text>
</comment>
<evidence type="ECO:0000313" key="1">
    <source>
        <dbReference type="EMBL" id="MCZ4093475.1"/>
    </source>
</evidence>
<proteinExistence type="predicted"/>
<sequence length="177" mass="19748">MTDFKVEYIGIACGPNGDVSVFDRARAHERVNEIQGDLQQHYRNRDLFILAYDPGYVLRGLTTMSSSAVVESIVKGGIVSAYEAMEASLISYFQPTYNIEFKNFPKSRPGWLQGDLYSLNGVSLRVSRIAATLVSDSSFNIPGARWTFGRLWSEAKAAQAVHFIDLPNLMSTEGNWL</sequence>
<protein>
    <submittedName>
        <fullName evidence="1">Uncharacterized protein</fullName>
    </submittedName>
</protein>
<name>A0ABT4KND6_9HYPH</name>
<dbReference type="Proteomes" id="UP001079430">
    <property type="component" value="Unassembled WGS sequence"/>
</dbReference>
<keyword evidence="2" id="KW-1185">Reference proteome</keyword>
<accession>A0ABT4KND6</accession>
<reference evidence="1" key="1">
    <citation type="submission" date="2022-10" db="EMBL/GenBank/DDBJ databases">
        <title>Whole genome sequencing of three plant growth promoting bacteria isolated from Vachellia tortilis subsp. raddiana in Morocco.</title>
        <authorList>
            <person name="Hnini M."/>
            <person name="Zouagui R."/>
            <person name="Zouagui H."/>
            <person name="Chemao Elfihri M.-W."/>
            <person name="Ibrahimi A."/>
            <person name="Sbabou L."/>
            <person name="Aurag J."/>
        </authorList>
    </citation>
    <scope>NUCLEOTIDE SEQUENCE</scope>
    <source>
        <strain evidence="1">LMR678</strain>
    </source>
</reference>
<dbReference type="RefSeq" id="WP_269285252.1">
    <property type="nucleotide sequence ID" value="NZ_JAPVOI010000005.1"/>
</dbReference>
<gene>
    <name evidence="1" type="ORF">O3W52_26955</name>
</gene>
<organism evidence="1 2">
    <name type="scientific">Sinorhizobium psoraleae</name>
    <dbReference type="NCBI Taxonomy" id="520838"/>
    <lineage>
        <taxon>Bacteria</taxon>
        <taxon>Pseudomonadati</taxon>
        <taxon>Pseudomonadota</taxon>
        <taxon>Alphaproteobacteria</taxon>
        <taxon>Hyphomicrobiales</taxon>
        <taxon>Rhizobiaceae</taxon>
        <taxon>Sinorhizobium/Ensifer group</taxon>
        <taxon>Sinorhizobium</taxon>
    </lineage>
</organism>